<feature type="compositionally biased region" description="Acidic residues" evidence="7">
    <location>
        <begin position="100"/>
        <end position="110"/>
    </location>
</feature>
<dbReference type="InterPro" id="IPR050343">
    <property type="entry name" value="RsuA_PseudoU_synthase"/>
</dbReference>
<keyword evidence="3 5" id="KW-0694">RNA-binding</keyword>
<feature type="compositionally biased region" description="Basic and acidic residues" evidence="7">
    <location>
        <begin position="411"/>
        <end position="466"/>
    </location>
</feature>
<dbReference type="SUPFAM" id="SSF55120">
    <property type="entry name" value="Pseudouridine synthase"/>
    <property type="match status" value="1"/>
</dbReference>
<feature type="compositionally biased region" description="Acidic residues" evidence="7">
    <location>
        <begin position="119"/>
        <end position="131"/>
    </location>
</feature>
<dbReference type="EMBL" id="FRXO01000003">
    <property type="protein sequence ID" value="SHO64318.1"/>
    <property type="molecule type" value="Genomic_DNA"/>
</dbReference>
<feature type="compositionally biased region" description="Basic and acidic residues" evidence="7">
    <location>
        <begin position="484"/>
        <end position="514"/>
    </location>
</feature>
<evidence type="ECO:0000313" key="9">
    <source>
        <dbReference type="EMBL" id="SHO64318.1"/>
    </source>
</evidence>
<evidence type="ECO:0000256" key="2">
    <source>
        <dbReference type="ARBA" id="ARBA00008348"/>
    </source>
</evidence>
<keyword evidence="4 6" id="KW-0413">Isomerase</keyword>
<comment type="similarity">
    <text evidence="2 6">Belongs to the pseudouridine synthase RsuA family.</text>
</comment>
<evidence type="ECO:0000259" key="8">
    <source>
        <dbReference type="SMART" id="SM00363"/>
    </source>
</evidence>
<feature type="domain" description="RNA-binding S4" evidence="8">
    <location>
        <begin position="146"/>
        <end position="204"/>
    </location>
</feature>
<dbReference type="PROSITE" id="PS01149">
    <property type="entry name" value="PSI_RSU"/>
    <property type="match status" value="1"/>
</dbReference>
<dbReference type="SMART" id="SM00363">
    <property type="entry name" value="S4"/>
    <property type="match status" value="1"/>
</dbReference>
<feature type="region of interest" description="Disordered" evidence="7">
    <location>
        <begin position="1"/>
        <end position="142"/>
    </location>
</feature>
<dbReference type="GO" id="GO:0120159">
    <property type="term" value="F:rRNA pseudouridine synthase activity"/>
    <property type="evidence" value="ECO:0007669"/>
    <property type="project" value="UniProtKB-ARBA"/>
</dbReference>
<dbReference type="Gene3D" id="3.30.70.1560">
    <property type="entry name" value="Alpha-L RNA-binding motif"/>
    <property type="match status" value="1"/>
</dbReference>
<name>A0A1M7ZHF4_9HYPH</name>
<accession>A0A1M7ZHF4</accession>
<sequence length="941" mass="103836">MTPTSNEDQTADGGPATPAVDTPAATGGEPAGAQPAGDDAARPPIADAEAVSQASSDEATSDDAPSDDVSFDAPDEIEAPGEEESDEDDRDEAEIVFADDAFDDFDDGDYDPFASVGEPAEEDLADEDDDSPAAAPARTAEVHPGERVAKVLARAGLCSRRDAEAWVLAGRVAVNGKILDTPAHNVVASDLITVDGKPIPAKEQTRLWLYHKPRGLVTTNADPDGRPTIFERLPEELPRVMTIGRLDINTEGLLLLTNDGGLARVLELPATGWMRRYRVRAHGNITQADLDRLSDGLAVDGVLYGPIDAVLDRAQGDNVWITLSMREGKNREVKNVLGALGLNVNRLIRVSFGPFLLGELQPGEVREVRSRVLRDQIGGKLAEDASADFEPRHSAPERKGTAPRATARTGVTREPRPYPGGDDRQNRPTRRGDRDERPDRRRDRDDGRGFGERRSEGRDRPFERPARAGGRVLGVIDPNATPGEDGRDPNAPIIRREEPKPNFERSDDRRRDGGRSFGGKSSSRSGDRPRTRDERPRSFTPWANHADRGEGEGRGRGSDAPRGERAERPFRERRDGEGRRNDGYRGEGYRGEGRGERRSEGSRSERPSGERTYGDRGRPERSGGERPSRPYRDRAEGERSSERPRRERAEGDRPSRPFRERDGEGRGRPEQGERRFDRPRTDRPRGERPQGDRPARPFRERGDGERPARPFRERPEGEGRGERRFDKPRGDWPQGDRPARPFRERPEGGDRPRGDRPQGDRPHGDRPARPFRERPEGGDRPRGERPARPFRERPEGEGRGERRFDKPRGDRPQGDRPARPFRERPEGGDRPRGERPARPFRERPEGEGRGERRFDKPRGDRPQGDRSHGDRPQGDRPSRGFRERPEGGFKPGGAGRGPGRGGPGAGGPKGGPGRGGPSRGGPGRGGPGGGAPRRGPRPPKA</sequence>
<dbReference type="InterPro" id="IPR018496">
    <property type="entry name" value="PsdUridine_synth_RsuA/RluB_CS"/>
</dbReference>
<dbReference type="Proteomes" id="UP000186406">
    <property type="component" value="Unassembled WGS sequence"/>
</dbReference>
<dbReference type="Pfam" id="PF01479">
    <property type="entry name" value="S4"/>
    <property type="match status" value="1"/>
</dbReference>
<evidence type="ECO:0000256" key="4">
    <source>
        <dbReference type="ARBA" id="ARBA00023235"/>
    </source>
</evidence>
<dbReference type="InterPro" id="IPR000748">
    <property type="entry name" value="PsdUridine_synth_RsuA/RluB/E/F"/>
</dbReference>
<dbReference type="SUPFAM" id="SSF55174">
    <property type="entry name" value="Alpha-L RNA-binding motif"/>
    <property type="match status" value="1"/>
</dbReference>
<organism evidence="9 10">
    <name type="scientific">Pseudoxanthobacter soli DSM 19599</name>
    <dbReference type="NCBI Taxonomy" id="1123029"/>
    <lineage>
        <taxon>Bacteria</taxon>
        <taxon>Pseudomonadati</taxon>
        <taxon>Pseudomonadota</taxon>
        <taxon>Alphaproteobacteria</taxon>
        <taxon>Hyphomicrobiales</taxon>
        <taxon>Segnochrobactraceae</taxon>
        <taxon>Pseudoxanthobacter</taxon>
    </lineage>
</organism>
<feature type="compositionally biased region" description="Gly residues" evidence="7">
    <location>
        <begin position="889"/>
        <end position="932"/>
    </location>
</feature>
<dbReference type="PANTHER" id="PTHR47683:SF3">
    <property type="entry name" value="RIBOSOMAL LARGE SUBUNIT PSEUDOURIDINE SYNTHASE B"/>
    <property type="match status" value="1"/>
</dbReference>
<dbReference type="Gene3D" id="3.30.70.580">
    <property type="entry name" value="Pseudouridine synthase I, catalytic domain, N-terminal subdomain"/>
    <property type="match status" value="1"/>
</dbReference>
<proteinExistence type="inferred from homology"/>
<dbReference type="PANTHER" id="PTHR47683">
    <property type="entry name" value="PSEUDOURIDINE SYNTHASE FAMILY PROTEIN-RELATED"/>
    <property type="match status" value="1"/>
</dbReference>
<dbReference type="Gene3D" id="3.10.290.10">
    <property type="entry name" value="RNA-binding S4 domain"/>
    <property type="match status" value="1"/>
</dbReference>
<dbReference type="InterPro" id="IPR002942">
    <property type="entry name" value="S4_RNA-bd"/>
</dbReference>
<protein>
    <recommendedName>
        <fullName evidence="6">Pseudouridine synthase</fullName>
        <ecNumber evidence="6">5.4.99.-</ecNumber>
    </recommendedName>
</protein>
<keyword evidence="10" id="KW-1185">Reference proteome</keyword>
<dbReference type="PROSITE" id="PS50889">
    <property type="entry name" value="S4"/>
    <property type="match status" value="1"/>
</dbReference>
<feature type="compositionally biased region" description="Basic and acidic residues" evidence="7">
    <location>
        <begin position="545"/>
        <end position="730"/>
    </location>
</feature>
<gene>
    <name evidence="9" type="ORF">SAMN02745172_01668</name>
</gene>
<feature type="compositionally biased region" description="Acidic residues" evidence="7">
    <location>
        <begin position="59"/>
        <end position="94"/>
    </location>
</feature>
<feature type="compositionally biased region" description="Low complexity" evidence="7">
    <location>
        <begin position="13"/>
        <end position="44"/>
    </location>
</feature>
<dbReference type="AlphaFoldDB" id="A0A1M7ZHF4"/>
<evidence type="ECO:0000256" key="7">
    <source>
        <dbReference type="SAM" id="MobiDB-lite"/>
    </source>
</evidence>
<evidence type="ECO:0000256" key="1">
    <source>
        <dbReference type="ARBA" id="ARBA00000073"/>
    </source>
</evidence>
<dbReference type="InterPro" id="IPR036986">
    <property type="entry name" value="S4_RNA-bd_sf"/>
</dbReference>
<dbReference type="CDD" id="cd00165">
    <property type="entry name" value="S4"/>
    <property type="match status" value="1"/>
</dbReference>
<comment type="catalytic activity">
    <reaction evidence="1">
        <text>a uridine in RNA = a pseudouridine in RNA</text>
        <dbReference type="Rhea" id="RHEA:48348"/>
        <dbReference type="Rhea" id="RHEA-COMP:12068"/>
        <dbReference type="Rhea" id="RHEA-COMP:12069"/>
        <dbReference type="ChEBI" id="CHEBI:65314"/>
        <dbReference type="ChEBI" id="CHEBI:65315"/>
    </reaction>
</comment>
<dbReference type="NCBIfam" id="TIGR00093">
    <property type="entry name" value="pseudouridine synthase"/>
    <property type="match status" value="1"/>
</dbReference>
<reference evidence="9 10" key="1">
    <citation type="submission" date="2016-12" db="EMBL/GenBank/DDBJ databases">
        <authorList>
            <person name="Song W.-J."/>
            <person name="Kurnit D.M."/>
        </authorList>
    </citation>
    <scope>NUCLEOTIDE SEQUENCE [LARGE SCALE GENOMIC DNA]</scope>
    <source>
        <strain evidence="9 10">DSM 19599</strain>
    </source>
</reference>
<dbReference type="GO" id="GO:0003723">
    <property type="term" value="F:RNA binding"/>
    <property type="evidence" value="ECO:0007669"/>
    <property type="project" value="UniProtKB-KW"/>
</dbReference>
<feature type="region of interest" description="Disordered" evidence="7">
    <location>
        <begin position="383"/>
        <end position="941"/>
    </location>
</feature>
<dbReference type="EC" id="5.4.99.-" evidence="6"/>
<evidence type="ECO:0000256" key="5">
    <source>
        <dbReference type="PROSITE-ProRule" id="PRU00182"/>
    </source>
</evidence>
<dbReference type="InterPro" id="IPR042092">
    <property type="entry name" value="PsdUridine_s_RsuA/RluB/E/F_cat"/>
</dbReference>
<feature type="compositionally biased region" description="Basic and acidic residues" evidence="7">
    <location>
        <begin position="737"/>
        <end position="887"/>
    </location>
</feature>
<feature type="compositionally biased region" description="Basic and acidic residues" evidence="7">
    <location>
        <begin position="525"/>
        <end position="537"/>
    </location>
</feature>
<evidence type="ECO:0000256" key="6">
    <source>
        <dbReference type="RuleBase" id="RU003887"/>
    </source>
</evidence>
<feature type="compositionally biased region" description="Basic and acidic residues" evidence="7">
    <location>
        <begin position="389"/>
        <end position="400"/>
    </location>
</feature>
<dbReference type="Pfam" id="PF00849">
    <property type="entry name" value="PseudoU_synth_2"/>
    <property type="match status" value="1"/>
</dbReference>
<dbReference type="GO" id="GO:0000455">
    <property type="term" value="P:enzyme-directed rRNA pseudouridine synthesis"/>
    <property type="evidence" value="ECO:0007669"/>
    <property type="project" value="UniProtKB-ARBA"/>
</dbReference>
<dbReference type="InterPro" id="IPR006145">
    <property type="entry name" value="PsdUridine_synth_RsuA/RluA"/>
</dbReference>
<dbReference type="STRING" id="1123029.SAMN02745172_01668"/>
<evidence type="ECO:0000256" key="3">
    <source>
        <dbReference type="ARBA" id="ARBA00022884"/>
    </source>
</evidence>
<dbReference type="InterPro" id="IPR020094">
    <property type="entry name" value="TruA/RsuA/RluB/E/F_N"/>
</dbReference>
<dbReference type="InterPro" id="IPR020103">
    <property type="entry name" value="PsdUridine_synth_cat_dom_sf"/>
</dbReference>
<evidence type="ECO:0000313" key="10">
    <source>
        <dbReference type="Proteomes" id="UP000186406"/>
    </source>
</evidence>
<dbReference type="RefSeq" id="WP_084564292.1">
    <property type="nucleotide sequence ID" value="NZ_FRXO01000003.1"/>
</dbReference>